<evidence type="ECO:0000313" key="3">
    <source>
        <dbReference type="Proteomes" id="UP001197247"/>
    </source>
</evidence>
<dbReference type="Proteomes" id="UP001197247">
    <property type="component" value="Unassembled WGS sequence"/>
</dbReference>
<dbReference type="EMBL" id="JAHBAY010000008">
    <property type="protein sequence ID" value="MBT0771377.1"/>
    <property type="molecule type" value="Genomic_DNA"/>
</dbReference>
<keyword evidence="3" id="KW-1185">Reference proteome</keyword>
<dbReference type="InterPro" id="IPR032477">
    <property type="entry name" value="Glyco_hydro_64"/>
</dbReference>
<reference evidence="2 3" key="1">
    <citation type="submission" date="2021-05" db="EMBL/GenBank/DDBJ databases">
        <title>Kineosporia and Streptomyces sp. nov. two new marine actinobacteria isolated from Coral.</title>
        <authorList>
            <person name="Buangrab K."/>
            <person name="Sutthacheep M."/>
            <person name="Yeemin T."/>
            <person name="Harunari E."/>
            <person name="Igarashi Y."/>
            <person name="Kanchanasin P."/>
            <person name="Tanasupawat S."/>
            <person name="Phongsopitanun W."/>
        </authorList>
    </citation>
    <scope>NUCLEOTIDE SEQUENCE [LARGE SCALE GENOMIC DNA]</scope>
    <source>
        <strain evidence="2 3">J2-2</strain>
    </source>
</reference>
<protein>
    <recommendedName>
        <fullName evidence="1">GH64 domain-containing protein</fullName>
    </recommendedName>
</protein>
<dbReference type="PANTHER" id="PTHR38165:SF1">
    <property type="entry name" value="GLUCANASE B"/>
    <property type="match status" value="1"/>
</dbReference>
<evidence type="ECO:0000313" key="2">
    <source>
        <dbReference type="EMBL" id="MBT0771377.1"/>
    </source>
</evidence>
<dbReference type="InterPro" id="IPR037176">
    <property type="entry name" value="Osmotin/thaumatin-like_sf"/>
</dbReference>
<gene>
    <name evidence="2" type="ORF">KIH74_20740</name>
</gene>
<dbReference type="InterPro" id="IPR042517">
    <property type="entry name" value="Glyco_hydro_64_N_2"/>
</dbReference>
<dbReference type="Pfam" id="PF16483">
    <property type="entry name" value="Glyco_hydro_64"/>
    <property type="match status" value="1"/>
</dbReference>
<proteinExistence type="predicted"/>
<dbReference type="Gene3D" id="2.60.110.10">
    <property type="entry name" value="Thaumatin"/>
    <property type="match status" value="1"/>
</dbReference>
<dbReference type="InterPro" id="IPR037398">
    <property type="entry name" value="Glyco_hydro_64_fam"/>
</dbReference>
<name>A0ABS5TJU6_9ACTN</name>
<evidence type="ECO:0000259" key="1">
    <source>
        <dbReference type="PROSITE" id="PS52006"/>
    </source>
</evidence>
<organism evidence="2 3">
    <name type="scientific">Kineosporia corallincola</name>
    <dbReference type="NCBI Taxonomy" id="2835133"/>
    <lineage>
        <taxon>Bacteria</taxon>
        <taxon>Bacillati</taxon>
        <taxon>Actinomycetota</taxon>
        <taxon>Actinomycetes</taxon>
        <taxon>Kineosporiales</taxon>
        <taxon>Kineosporiaceae</taxon>
        <taxon>Kineosporia</taxon>
    </lineage>
</organism>
<comment type="caution">
    <text evidence="2">The sequence shown here is derived from an EMBL/GenBank/DDBJ whole genome shotgun (WGS) entry which is preliminary data.</text>
</comment>
<feature type="domain" description="GH64" evidence="1">
    <location>
        <begin position="34"/>
        <end position="384"/>
    </location>
</feature>
<dbReference type="PROSITE" id="PS52006">
    <property type="entry name" value="GH64"/>
    <property type="match status" value="1"/>
</dbReference>
<dbReference type="PROSITE" id="PS51318">
    <property type="entry name" value="TAT"/>
    <property type="match status" value="1"/>
</dbReference>
<dbReference type="InterPro" id="IPR006311">
    <property type="entry name" value="TAT_signal"/>
</dbReference>
<accession>A0ABS5TJU6</accession>
<dbReference type="Gene3D" id="3.30.920.50">
    <property type="entry name" value="Beta-1,3-glucanase, C-terminal domain"/>
    <property type="match status" value="1"/>
</dbReference>
<dbReference type="PANTHER" id="PTHR38165">
    <property type="match status" value="1"/>
</dbReference>
<dbReference type="RefSeq" id="WP_214157664.1">
    <property type="nucleotide sequence ID" value="NZ_JAHBAY010000008.1"/>
</dbReference>
<sequence>MPNLSRRHLLRGAIGGGVLGAAGLLTVPQMVHAAEGLPLKVVNRTGRYKSDDIWVHVVGTELATGRMGHVKANGNFAAAALSDNHADGYARYGVRLSEMKSLPLAALSGRVYISMGKQLKFKVVGTGSGLGLQYPAGWVKTDPSYKILHDFMEFTNNDSGFYCNTTMVDMFGLPMYITLAGSKTRTIARYEEGARARIFAEMRKRPAFKKLVVGNLRVIAPGHGLDRGIFSSTYLDPYIDARWKQYETETLTVVANNITYRGTVEGSKLVFRQGGAVKASFARPSTRDVLFCDGTLAAPNDGVGGPIAAVLAAGLNRGVLQRPKQPIKNADLYYRAKRTNHYSRIIHENTVDGKAYGFAFDDVCSQASYIEDGSPKNVTLTLQPF</sequence>